<accession>A0A078AKI2</accession>
<keyword evidence="4" id="KW-1185">Reference proteome</keyword>
<dbReference type="InParanoid" id="A0A078AKI2"/>
<feature type="coiled-coil region" evidence="1">
    <location>
        <begin position="619"/>
        <end position="653"/>
    </location>
</feature>
<sequence length="671" mass="76840">MSKDIKRQAVKPPAGKFQLFKCCIKSQPSQKGKNNTIDQITEDENKKIKQLEMITPNEYYDSPPHQTKTPQITQDMKQNPNKQVFDFKDHILGQGAGQHDKEFLNQSRASIERSLRDIDLVFQNDQMKAIKTVKQDSNKKSSQKLDNLLRSSFRKNFHPSQSKMDELGEVKSPEFRAQSTSPQSNQNYIQKSKEEDQKISPEIENKRSFAKSIVSKSELSDRQKEIIAKSPLLLVKIISDDAQTPMLNDDEEASDFDEFGDERKSSQLDSLKQLNNRFSQHRRILSNHQRGGEINDQNINRAGTINVTKDYVSYSLHSINMQKSQTTFSNQFIDDQKVQSHTAEQLNKFQNLIINESSSEHQTSSGNIQQQSHLKTLNNYKVPTFSVSSYNSSHNNYKMIGDFGHISPIIKHQSTESKSLNSINLEDNNIVLPQQKQLNYQIMGNQMAAGQMQGNQRSSVDNYEIMNELRKHGGLLYNNINSNKNDCPQQNSIIQVNNMLLPNQAQTFVNIENQRKGQKNSKIPFEIAAQNLNLPSLAQRDSSNTNSNQSQNSNKQSNSQNFPLQSDFQPSTLSNTPRNKDLNNSENQQVMVPLHLVEAYYQQILYEKDAALHKSYNQIAKLSSKVGNLQSKIKEQKQEVKRFRDENLDLRSQMNYVLQAKLLEGLQYKSV</sequence>
<feature type="region of interest" description="Disordered" evidence="2">
    <location>
        <begin position="151"/>
        <end position="204"/>
    </location>
</feature>
<organism evidence="3 4">
    <name type="scientific">Stylonychia lemnae</name>
    <name type="common">Ciliate</name>
    <dbReference type="NCBI Taxonomy" id="5949"/>
    <lineage>
        <taxon>Eukaryota</taxon>
        <taxon>Sar</taxon>
        <taxon>Alveolata</taxon>
        <taxon>Ciliophora</taxon>
        <taxon>Intramacronucleata</taxon>
        <taxon>Spirotrichea</taxon>
        <taxon>Stichotrichia</taxon>
        <taxon>Sporadotrichida</taxon>
        <taxon>Oxytrichidae</taxon>
        <taxon>Stylonychinae</taxon>
        <taxon>Stylonychia</taxon>
    </lineage>
</organism>
<evidence type="ECO:0000256" key="2">
    <source>
        <dbReference type="SAM" id="MobiDB-lite"/>
    </source>
</evidence>
<feature type="compositionally biased region" description="Basic and acidic residues" evidence="2">
    <location>
        <begin position="191"/>
        <end position="204"/>
    </location>
</feature>
<proteinExistence type="predicted"/>
<keyword evidence="1" id="KW-0175">Coiled coil</keyword>
<protein>
    <submittedName>
        <fullName evidence="3">Uncharacterized protein</fullName>
    </submittedName>
</protein>
<dbReference type="EMBL" id="CCKQ01010866">
    <property type="protein sequence ID" value="CDW82381.1"/>
    <property type="molecule type" value="Genomic_DNA"/>
</dbReference>
<gene>
    <name evidence="3" type="primary">Contig4666.g4978</name>
    <name evidence="3" type="ORF">STYLEM_11413</name>
</gene>
<name>A0A078AKI2_STYLE</name>
<feature type="compositionally biased region" description="Polar residues" evidence="2">
    <location>
        <begin position="562"/>
        <end position="577"/>
    </location>
</feature>
<evidence type="ECO:0000313" key="4">
    <source>
        <dbReference type="Proteomes" id="UP000039865"/>
    </source>
</evidence>
<evidence type="ECO:0000256" key="1">
    <source>
        <dbReference type="SAM" id="Coils"/>
    </source>
</evidence>
<dbReference type="AlphaFoldDB" id="A0A078AKI2"/>
<dbReference type="Proteomes" id="UP000039865">
    <property type="component" value="Unassembled WGS sequence"/>
</dbReference>
<evidence type="ECO:0000313" key="3">
    <source>
        <dbReference type="EMBL" id="CDW82381.1"/>
    </source>
</evidence>
<feature type="compositionally biased region" description="Basic and acidic residues" evidence="2">
    <location>
        <begin position="163"/>
        <end position="174"/>
    </location>
</feature>
<feature type="compositionally biased region" description="Low complexity" evidence="2">
    <location>
        <begin position="542"/>
        <end position="561"/>
    </location>
</feature>
<feature type="compositionally biased region" description="Polar residues" evidence="2">
    <location>
        <begin position="177"/>
        <end position="190"/>
    </location>
</feature>
<feature type="region of interest" description="Disordered" evidence="2">
    <location>
        <begin position="538"/>
        <end position="585"/>
    </location>
</feature>
<reference evidence="3 4" key="1">
    <citation type="submission" date="2014-06" db="EMBL/GenBank/DDBJ databases">
        <authorList>
            <person name="Swart Estienne"/>
        </authorList>
    </citation>
    <scope>NUCLEOTIDE SEQUENCE [LARGE SCALE GENOMIC DNA]</scope>
    <source>
        <strain evidence="3 4">130c</strain>
    </source>
</reference>